<evidence type="ECO:0000313" key="3">
    <source>
        <dbReference type="EMBL" id="RCR66508.1"/>
    </source>
</evidence>
<dbReference type="NCBIfam" id="NF004203">
    <property type="entry name" value="PRK05653.2-4"/>
    <property type="match status" value="1"/>
</dbReference>
<protein>
    <submittedName>
        <fullName evidence="3">SDR family NAD(P)-dependent oxidoreductase</fullName>
    </submittedName>
</protein>
<organism evidence="3 4">
    <name type="scientific">Larkinella punicea</name>
    <dbReference type="NCBI Taxonomy" id="2315727"/>
    <lineage>
        <taxon>Bacteria</taxon>
        <taxon>Pseudomonadati</taxon>
        <taxon>Bacteroidota</taxon>
        <taxon>Cytophagia</taxon>
        <taxon>Cytophagales</taxon>
        <taxon>Spirosomataceae</taxon>
        <taxon>Larkinella</taxon>
    </lineage>
</organism>
<dbReference type="Proteomes" id="UP000253383">
    <property type="component" value="Unassembled WGS sequence"/>
</dbReference>
<dbReference type="RefSeq" id="WP_114409180.1">
    <property type="nucleotide sequence ID" value="NZ_QOWE01000027.1"/>
</dbReference>
<dbReference type="EMBL" id="QOWE01000027">
    <property type="protein sequence ID" value="RCR66508.1"/>
    <property type="molecule type" value="Genomic_DNA"/>
</dbReference>
<dbReference type="Pfam" id="PF13561">
    <property type="entry name" value="adh_short_C2"/>
    <property type="match status" value="1"/>
</dbReference>
<evidence type="ECO:0000313" key="4">
    <source>
        <dbReference type="Proteomes" id="UP000253383"/>
    </source>
</evidence>
<dbReference type="PANTHER" id="PTHR24321:SF8">
    <property type="entry name" value="ESTRADIOL 17-BETA-DEHYDROGENASE 8-RELATED"/>
    <property type="match status" value="1"/>
</dbReference>
<dbReference type="AlphaFoldDB" id="A0A368JFR6"/>
<evidence type="ECO:0000256" key="2">
    <source>
        <dbReference type="ARBA" id="ARBA00023002"/>
    </source>
</evidence>
<sequence length="265" mass="28041">MMSQDKEFTGKVALVTGAGSGIGKAAALLLARNGAKLVALGRTDSELQETVQEIQQEGGEAIALLADISKPEDMQKAFEAIKSQFGGLHIVFANAGINGVWAPIEDLEPDEWDKTMNINLRGTFLTVKYAIPMLKEKGGSVIITASVNGTRIFSNTGATAYSTTKAGQLAFAKMAALELAKHRIRVNVVCPGAIDTAINDSTEKRKLESAREPVEFPEGVIPLTDGEPGTSEQVAEVVAFLASDRASHITGTPIWIDGGESLLMG</sequence>
<dbReference type="Gene3D" id="3.40.50.720">
    <property type="entry name" value="NAD(P)-binding Rossmann-like Domain"/>
    <property type="match status" value="1"/>
</dbReference>
<dbReference type="InterPro" id="IPR036291">
    <property type="entry name" value="NAD(P)-bd_dom_sf"/>
</dbReference>
<keyword evidence="4" id="KW-1185">Reference proteome</keyword>
<dbReference type="OrthoDB" id="9788235at2"/>
<dbReference type="PRINTS" id="PR00081">
    <property type="entry name" value="GDHRDH"/>
</dbReference>
<dbReference type="InterPro" id="IPR002347">
    <property type="entry name" value="SDR_fam"/>
</dbReference>
<accession>A0A368JFR6</accession>
<dbReference type="GO" id="GO:0016491">
    <property type="term" value="F:oxidoreductase activity"/>
    <property type="evidence" value="ECO:0007669"/>
    <property type="project" value="UniProtKB-KW"/>
</dbReference>
<reference evidence="3 4" key="1">
    <citation type="submission" date="2018-07" db="EMBL/GenBank/DDBJ databases">
        <title>Genome analysis of Larkinella rosea.</title>
        <authorList>
            <person name="Zhou Z."/>
            <person name="Wang G."/>
        </authorList>
    </citation>
    <scope>NUCLEOTIDE SEQUENCE [LARGE SCALE GENOMIC DNA]</scope>
    <source>
        <strain evidence="4">zzj9</strain>
    </source>
</reference>
<comment type="similarity">
    <text evidence="1">Belongs to the short-chain dehydrogenases/reductases (SDR) family.</text>
</comment>
<keyword evidence="2" id="KW-0560">Oxidoreductase</keyword>
<proteinExistence type="inferred from homology"/>
<name>A0A368JFR6_9BACT</name>
<dbReference type="PANTHER" id="PTHR24321">
    <property type="entry name" value="DEHYDROGENASES, SHORT CHAIN"/>
    <property type="match status" value="1"/>
</dbReference>
<comment type="caution">
    <text evidence="3">The sequence shown here is derived from an EMBL/GenBank/DDBJ whole genome shotgun (WGS) entry which is preliminary data.</text>
</comment>
<dbReference type="PRINTS" id="PR00080">
    <property type="entry name" value="SDRFAMILY"/>
</dbReference>
<dbReference type="SUPFAM" id="SSF51735">
    <property type="entry name" value="NAD(P)-binding Rossmann-fold domains"/>
    <property type="match status" value="1"/>
</dbReference>
<dbReference type="CDD" id="cd05233">
    <property type="entry name" value="SDR_c"/>
    <property type="match status" value="1"/>
</dbReference>
<dbReference type="FunFam" id="3.40.50.720:FF:000084">
    <property type="entry name" value="Short-chain dehydrogenase reductase"/>
    <property type="match status" value="1"/>
</dbReference>
<gene>
    <name evidence="3" type="ORF">DUE52_26535</name>
</gene>
<evidence type="ECO:0000256" key="1">
    <source>
        <dbReference type="ARBA" id="ARBA00006484"/>
    </source>
</evidence>